<keyword evidence="7" id="KW-0690">Ribosome biogenesis</keyword>
<name>T2GCZ3_MEGG1</name>
<dbReference type="eggNOG" id="COG0319">
    <property type="taxonomic scope" value="Bacteria"/>
</dbReference>
<dbReference type="PATRIC" id="fig|1121448.10.peg.2676"/>
<dbReference type="OrthoDB" id="9807740at2"/>
<dbReference type="GO" id="GO:0004222">
    <property type="term" value="F:metalloendopeptidase activity"/>
    <property type="evidence" value="ECO:0007669"/>
    <property type="project" value="InterPro"/>
</dbReference>
<sequence>MITLTRNTPRGYLVPTSRVEIDVFTTWLLERLGLGGSLVEIDLVDDATIAELNLEFMGMPGPTNVLSFPDTDDLHCEAPYVLGEDFLPEEYTEDDGRDCLGDVGDPDTDPDRPLRLGAIALSLDTCAREARLYGQTSREHFFRLLCHGILHCAGLDHSEEMDIITDEAMEEIRTWEAV</sequence>
<dbReference type="InterPro" id="IPR023091">
    <property type="entry name" value="MetalPrtase_cat_dom_sf_prd"/>
</dbReference>
<dbReference type="KEGG" id="dgg:DGI_2719"/>
<keyword evidence="6 7" id="KW-0862">Zinc</keyword>
<comment type="cofactor">
    <cofactor evidence="7">
        <name>Zn(2+)</name>
        <dbReference type="ChEBI" id="CHEBI:29105"/>
    </cofactor>
    <text evidence="7">Binds 1 zinc ion.</text>
</comment>
<evidence type="ECO:0000313" key="9">
    <source>
        <dbReference type="Proteomes" id="UP000016587"/>
    </source>
</evidence>
<feature type="binding site" evidence="7">
    <location>
        <position position="151"/>
    </location>
    <ligand>
        <name>Zn(2+)</name>
        <dbReference type="ChEBI" id="CHEBI:29105"/>
        <note>catalytic</note>
    </ligand>
</feature>
<accession>T2GCZ3</accession>
<dbReference type="AlphaFoldDB" id="T2GCZ3"/>
<dbReference type="NCBIfam" id="TIGR00043">
    <property type="entry name" value="rRNA maturation RNase YbeY"/>
    <property type="match status" value="1"/>
</dbReference>
<evidence type="ECO:0000256" key="7">
    <source>
        <dbReference type="HAMAP-Rule" id="MF_00009"/>
    </source>
</evidence>
<dbReference type="HAMAP" id="MF_00009">
    <property type="entry name" value="Endoribonucl_YbeY"/>
    <property type="match status" value="1"/>
</dbReference>
<keyword evidence="9" id="KW-1185">Reference proteome</keyword>
<feature type="binding site" evidence="7">
    <location>
        <position position="157"/>
    </location>
    <ligand>
        <name>Zn(2+)</name>
        <dbReference type="ChEBI" id="CHEBI:29105"/>
        <note>catalytic</note>
    </ligand>
</feature>
<gene>
    <name evidence="7" type="primary">ybeY</name>
    <name evidence="8" type="ORF">DGI_2719</name>
</gene>
<reference evidence="9" key="2">
    <citation type="submission" date="2013-07" db="EMBL/GenBank/DDBJ databases">
        <authorList>
            <person name="Morais-Silva F.O."/>
            <person name="Rezende A.M."/>
            <person name="Pimentel C."/>
            <person name="Resende D.M."/>
            <person name="Santos C.I."/>
            <person name="Clemente C."/>
            <person name="de Oliveira L.M."/>
            <person name="da Silva S.M."/>
            <person name="Costa D.A."/>
            <person name="Varela-Raposo A."/>
            <person name="Horacio E.C.A."/>
            <person name="Matos M."/>
            <person name="Flores O."/>
            <person name="Ruiz J.C."/>
            <person name="Rodrigues-Pousada C."/>
        </authorList>
    </citation>
    <scope>NUCLEOTIDE SEQUENCE [LARGE SCALE GENOMIC DNA]</scope>
    <source>
        <strain evidence="9">ATCC 19364 / DSM 1382 / NCIMB 9332 / VKM B-1759</strain>
    </source>
</reference>
<dbReference type="SUPFAM" id="SSF55486">
    <property type="entry name" value="Metalloproteases ('zincins'), catalytic domain"/>
    <property type="match status" value="1"/>
</dbReference>
<comment type="similarity">
    <text evidence="1 7">Belongs to the endoribonuclease YbeY family.</text>
</comment>
<proteinExistence type="inferred from homology"/>
<keyword evidence="4 7" id="KW-0255">Endonuclease</keyword>
<dbReference type="InterPro" id="IPR002036">
    <property type="entry name" value="YbeY"/>
</dbReference>
<keyword evidence="7" id="KW-0963">Cytoplasm</keyword>
<keyword evidence="2 7" id="KW-0540">Nuclease</keyword>
<organism evidence="8 9">
    <name type="scientific">Megalodesulfovibrio gigas (strain ATCC 19364 / DSM 1382 / NCIMB 9332 / VKM B-1759)</name>
    <name type="common">Desulfovibrio gigas</name>
    <dbReference type="NCBI Taxonomy" id="1121448"/>
    <lineage>
        <taxon>Bacteria</taxon>
        <taxon>Pseudomonadati</taxon>
        <taxon>Thermodesulfobacteriota</taxon>
        <taxon>Desulfovibrionia</taxon>
        <taxon>Desulfovibrionales</taxon>
        <taxon>Desulfovibrionaceae</taxon>
        <taxon>Megalodesulfovibrio</taxon>
    </lineage>
</organism>
<evidence type="ECO:0000256" key="1">
    <source>
        <dbReference type="ARBA" id="ARBA00010875"/>
    </source>
</evidence>
<dbReference type="HOGENOM" id="CLU_106710_4_1_7"/>
<evidence type="ECO:0000256" key="6">
    <source>
        <dbReference type="ARBA" id="ARBA00022833"/>
    </source>
</evidence>
<reference evidence="8 9" key="1">
    <citation type="journal article" date="2013" name="J. Bacteriol.">
        <title>Roles of HynAB and Ech, the only two hydrogenases found in the model sulfate reducer Desulfovibrio gigas.</title>
        <authorList>
            <person name="Morais-Silva F.O."/>
            <person name="Santos C.I."/>
            <person name="Rodrigues R."/>
            <person name="Pereira I.A."/>
            <person name="Rodrigues-Pousada C."/>
        </authorList>
    </citation>
    <scope>NUCLEOTIDE SEQUENCE [LARGE SCALE GENOMIC DNA]</scope>
    <source>
        <strain evidence="9">ATCC 19364 / DSM 1382 / NCIMB 9332 / VKM B-1759</strain>
    </source>
</reference>
<dbReference type="RefSeq" id="WP_021761471.1">
    <property type="nucleotide sequence ID" value="NC_022444.1"/>
</dbReference>
<keyword evidence="3 7" id="KW-0479">Metal-binding</keyword>
<protein>
    <recommendedName>
        <fullName evidence="7">Endoribonuclease YbeY</fullName>
        <ecNumber evidence="7">3.1.-.-</ecNumber>
    </recommendedName>
</protein>
<dbReference type="EC" id="3.1.-.-" evidence="7"/>
<dbReference type="PANTHER" id="PTHR46986">
    <property type="entry name" value="ENDORIBONUCLEASE YBEY, CHLOROPLASTIC"/>
    <property type="match status" value="1"/>
</dbReference>
<dbReference type="Pfam" id="PF02130">
    <property type="entry name" value="YbeY"/>
    <property type="match status" value="1"/>
</dbReference>
<dbReference type="GO" id="GO:0005737">
    <property type="term" value="C:cytoplasm"/>
    <property type="evidence" value="ECO:0007669"/>
    <property type="project" value="UniProtKB-SubCell"/>
</dbReference>
<evidence type="ECO:0000313" key="8">
    <source>
        <dbReference type="EMBL" id="AGW14450.1"/>
    </source>
</evidence>
<dbReference type="PANTHER" id="PTHR46986:SF1">
    <property type="entry name" value="ENDORIBONUCLEASE YBEY, CHLOROPLASTIC"/>
    <property type="match status" value="1"/>
</dbReference>
<dbReference type="EMBL" id="CP006585">
    <property type="protein sequence ID" value="AGW14450.1"/>
    <property type="molecule type" value="Genomic_DNA"/>
</dbReference>
<dbReference type="STRING" id="1121448.DGI_2719"/>
<evidence type="ECO:0000256" key="2">
    <source>
        <dbReference type="ARBA" id="ARBA00022722"/>
    </source>
</evidence>
<evidence type="ECO:0000256" key="3">
    <source>
        <dbReference type="ARBA" id="ARBA00022723"/>
    </source>
</evidence>
<dbReference type="GO" id="GO:0004521">
    <property type="term" value="F:RNA endonuclease activity"/>
    <property type="evidence" value="ECO:0007669"/>
    <property type="project" value="UniProtKB-UniRule"/>
</dbReference>
<feature type="binding site" evidence="7">
    <location>
        <position position="147"/>
    </location>
    <ligand>
        <name>Zn(2+)</name>
        <dbReference type="ChEBI" id="CHEBI:29105"/>
        <note>catalytic</note>
    </ligand>
</feature>
<dbReference type="GO" id="GO:0008270">
    <property type="term" value="F:zinc ion binding"/>
    <property type="evidence" value="ECO:0007669"/>
    <property type="project" value="UniProtKB-UniRule"/>
</dbReference>
<dbReference type="Proteomes" id="UP000016587">
    <property type="component" value="Chromosome"/>
</dbReference>
<keyword evidence="5 7" id="KW-0378">Hydrolase</keyword>
<comment type="subcellular location">
    <subcellularLocation>
        <location evidence="7">Cytoplasm</location>
    </subcellularLocation>
</comment>
<dbReference type="GO" id="GO:0006364">
    <property type="term" value="P:rRNA processing"/>
    <property type="evidence" value="ECO:0007669"/>
    <property type="project" value="UniProtKB-UniRule"/>
</dbReference>
<keyword evidence="7" id="KW-0698">rRNA processing</keyword>
<dbReference type="Gene3D" id="3.40.390.30">
    <property type="entry name" value="Metalloproteases ('zincins'), catalytic domain"/>
    <property type="match status" value="1"/>
</dbReference>
<evidence type="ECO:0000256" key="4">
    <source>
        <dbReference type="ARBA" id="ARBA00022759"/>
    </source>
</evidence>
<evidence type="ECO:0000256" key="5">
    <source>
        <dbReference type="ARBA" id="ARBA00022801"/>
    </source>
</evidence>
<comment type="function">
    <text evidence="7">Single strand-specific metallo-endoribonuclease involved in late-stage 70S ribosome quality control and in maturation of the 3' terminus of the 16S rRNA.</text>
</comment>